<gene>
    <name evidence="3" type="ORF">GRAN_1913</name>
</gene>
<keyword evidence="1" id="KW-0732">Signal</keyword>
<feature type="signal peptide" evidence="1">
    <location>
        <begin position="1"/>
        <end position="29"/>
    </location>
</feature>
<proteinExistence type="predicted"/>
<reference evidence="3 4" key="1">
    <citation type="submission" date="2018-11" db="EMBL/GenBank/DDBJ databases">
        <authorList>
            <person name="Mardanov A.V."/>
            <person name="Ravin N.V."/>
            <person name="Dedysh S.N."/>
        </authorList>
    </citation>
    <scope>NUCLEOTIDE SEQUENCE [LARGE SCALE GENOMIC DNA]</scope>
    <source>
        <strain evidence="3 4">AF10</strain>
    </source>
</reference>
<dbReference type="InterPro" id="IPR006311">
    <property type="entry name" value="TAT_signal"/>
</dbReference>
<dbReference type="PROSITE" id="PS51318">
    <property type="entry name" value="TAT"/>
    <property type="match status" value="1"/>
</dbReference>
<dbReference type="InterPro" id="IPR050312">
    <property type="entry name" value="IolE/XylAMocC-like"/>
</dbReference>
<evidence type="ECO:0000313" key="3">
    <source>
        <dbReference type="EMBL" id="RXH58603.1"/>
    </source>
</evidence>
<dbReference type="InterPro" id="IPR036237">
    <property type="entry name" value="Xyl_isomerase-like_sf"/>
</dbReference>
<evidence type="ECO:0000259" key="2">
    <source>
        <dbReference type="Pfam" id="PF01261"/>
    </source>
</evidence>
<reference evidence="4" key="2">
    <citation type="submission" date="2019-02" db="EMBL/GenBank/DDBJ databases">
        <title>Granulicella sibirica sp. nov., a psychrotolerant acidobacterium isolated from an organic soil layer in forested tundra, West Siberia.</title>
        <authorList>
            <person name="Oshkin I.Y."/>
            <person name="Kulichevskaya I.S."/>
            <person name="Rijpstra W.I.C."/>
            <person name="Sinninghe Damste J.S."/>
            <person name="Rakitin A.L."/>
            <person name="Ravin N.V."/>
            <person name="Dedysh S.N."/>
        </authorList>
    </citation>
    <scope>NUCLEOTIDE SEQUENCE [LARGE SCALE GENOMIC DNA]</scope>
    <source>
        <strain evidence="4">AF10</strain>
    </source>
</reference>
<dbReference type="GO" id="GO:0016853">
    <property type="term" value="F:isomerase activity"/>
    <property type="evidence" value="ECO:0007669"/>
    <property type="project" value="UniProtKB-KW"/>
</dbReference>
<dbReference type="InterPro" id="IPR019546">
    <property type="entry name" value="TAT_signal_bac_arc"/>
</dbReference>
<feature type="chain" id="PRO_5020316921" evidence="1">
    <location>
        <begin position="30"/>
        <end position="300"/>
    </location>
</feature>
<dbReference type="Gene3D" id="3.20.20.150">
    <property type="entry name" value="Divalent-metal-dependent TIM barrel enzymes"/>
    <property type="match status" value="1"/>
</dbReference>
<dbReference type="PANTHER" id="PTHR12110:SF41">
    <property type="entry name" value="INOSOSE DEHYDRATASE"/>
    <property type="match status" value="1"/>
</dbReference>
<feature type="domain" description="Xylose isomerase-like TIM barrel" evidence="2">
    <location>
        <begin position="48"/>
        <end position="297"/>
    </location>
</feature>
<dbReference type="RefSeq" id="WP_128912568.1">
    <property type="nucleotide sequence ID" value="NZ_RDSM01000001.1"/>
</dbReference>
<keyword evidence="3" id="KW-0413">Isomerase</keyword>
<dbReference type="NCBIfam" id="TIGR01409">
    <property type="entry name" value="TAT_signal_seq"/>
    <property type="match status" value="1"/>
</dbReference>
<protein>
    <submittedName>
        <fullName evidence="3">Sugar phosphate isomerase</fullName>
    </submittedName>
</protein>
<dbReference type="InterPro" id="IPR013022">
    <property type="entry name" value="Xyl_isomerase-like_TIM-brl"/>
</dbReference>
<dbReference type="AlphaFoldDB" id="A0A4Q0T4L4"/>
<dbReference type="PANTHER" id="PTHR12110">
    <property type="entry name" value="HYDROXYPYRUVATE ISOMERASE"/>
    <property type="match status" value="1"/>
</dbReference>
<accession>A0A4Q0T4L4</accession>
<organism evidence="3 4">
    <name type="scientific">Granulicella sibirica</name>
    <dbReference type="NCBI Taxonomy" id="2479048"/>
    <lineage>
        <taxon>Bacteria</taxon>
        <taxon>Pseudomonadati</taxon>
        <taxon>Acidobacteriota</taxon>
        <taxon>Terriglobia</taxon>
        <taxon>Terriglobales</taxon>
        <taxon>Acidobacteriaceae</taxon>
        <taxon>Granulicella</taxon>
    </lineage>
</organism>
<dbReference type="SUPFAM" id="SSF51658">
    <property type="entry name" value="Xylose isomerase-like"/>
    <property type="match status" value="1"/>
</dbReference>
<evidence type="ECO:0000256" key="1">
    <source>
        <dbReference type="SAM" id="SignalP"/>
    </source>
</evidence>
<comment type="caution">
    <text evidence="3">The sequence shown here is derived from an EMBL/GenBank/DDBJ whole genome shotgun (WGS) entry which is preliminary data.</text>
</comment>
<dbReference type="Pfam" id="PF01261">
    <property type="entry name" value="AP_endonuc_2"/>
    <property type="match status" value="1"/>
</dbReference>
<sequence length="300" mass="33281">MISRRSFLGRASAAAACTALAGRASLAYATPLGLPLGIQLYSVREQLAKDYDATLIEVGKAGFKEVEAAGFYKKSAAEVKQSLKNAKLHCVSSHHPFGDLRTKFDEILAFNKELGVQYMICSSPGFKTPAPAGGSDRGRKMSIDDWRWISDQFNQMGEKTAAQGIHFGYHNHIHEFGPVDGTIPYMELLRLTDPAKVTLELDCGWATVAGMKPIDLMREHPNRFSMLHVKDFKDNGTFGPDAKEPVVTELGMGSIDYKPIFAEAKKTQKIKHMFVEQEAFDMPWQQSLKTDADYLTNLKA</sequence>
<keyword evidence="4" id="KW-1185">Reference proteome</keyword>
<name>A0A4Q0T4L4_9BACT</name>
<dbReference type="EMBL" id="RDSM01000001">
    <property type="protein sequence ID" value="RXH58603.1"/>
    <property type="molecule type" value="Genomic_DNA"/>
</dbReference>
<evidence type="ECO:0000313" key="4">
    <source>
        <dbReference type="Proteomes" id="UP000289437"/>
    </source>
</evidence>
<dbReference type="OrthoDB" id="9798407at2"/>
<dbReference type="Proteomes" id="UP000289437">
    <property type="component" value="Unassembled WGS sequence"/>
</dbReference>